<accession>H6L0S1</accession>
<proteinExistence type="predicted"/>
<protein>
    <submittedName>
        <fullName evidence="2">Uncharacterized protein</fullName>
    </submittedName>
</protein>
<dbReference type="HOGENOM" id="CLU_211647_1_0_10"/>
<dbReference type="EMBL" id="CP002831">
    <property type="protein sequence ID" value="AFC24607.1"/>
    <property type="molecule type" value="Genomic_DNA"/>
</dbReference>
<dbReference type="KEGG" id="sgn:SGRA_1873"/>
<name>H6L0S1_SAPGL</name>
<organism evidence="2 3">
    <name type="scientific">Saprospira grandis (strain Lewin)</name>
    <dbReference type="NCBI Taxonomy" id="984262"/>
    <lineage>
        <taxon>Bacteria</taxon>
        <taxon>Pseudomonadati</taxon>
        <taxon>Bacteroidota</taxon>
        <taxon>Saprospiria</taxon>
        <taxon>Saprospirales</taxon>
        <taxon>Saprospiraceae</taxon>
        <taxon>Saprospira</taxon>
    </lineage>
</organism>
<dbReference type="STRING" id="984262.SGRA_1873"/>
<feature type="region of interest" description="Disordered" evidence="1">
    <location>
        <begin position="1"/>
        <end position="41"/>
    </location>
</feature>
<sequence>MAEGQTELLSEAKKRRAERTASPRTARPACKAGQPQKKKSSKLGELTAVYFNLFMA</sequence>
<reference evidence="2 3" key="1">
    <citation type="journal article" date="2012" name="Stand. Genomic Sci.">
        <title>Complete genome sequencing and analysis of Saprospira grandis str. Lewin, a predatory marine bacterium.</title>
        <authorList>
            <person name="Saw J.H."/>
            <person name="Yuryev A."/>
            <person name="Kanbe M."/>
            <person name="Hou S."/>
            <person name="Young A.G."/>
            <person name="Aizawa S."/>
            <person name="Alam M."/>
        </authorList>
    </citation>
    <scope>NUCLEOTIDE SEQUENCE [LARGE SCALE GENOMIC DNA]</scope>
    <source>
        <strain evidence="2 3">Lewin</strain>
    </source>
</reference>
<evidence type="ECO:0000313" key="2">
    <source>
        <dbReference type="EMBL" id="AFC24607.1"/>
    </source>
</evidence>
<evidence type="ECO:0000313" key="3">
    <source>
        <dbReference type="Proteomes" id="UP000007519"/>
    </source>
</evidence>
<evidence type="ECO:0000256" key="1">
    <source>
        <dbReference type="SAM" id="MobiDB-lite"/>
    </source>
</evidence>
<keyword evidence="3" id="KW-1185">Reference proteome</keyword>
<dbReference type="AlphaFoldDB" id="H6L0S1"/>
<gene>
    <name evidence="2" type="ordered locus">SGRA_1873</name>
</gene>
<dbReference type="Proteomes" id="UP000007519">
    <property type="component" value="Chromosome"/>
</dbReference>